<comment type="similarity">
    <text evidence="1">Belongs to the PrpF family.</text>
</comment>
<dbReference type="SUPFAM" id="SSF54506">
    <property type="entry name" value="Diaminopimelate epimerase-like"/>
    <property type="match status" value="2"/>
</dbReference>
<dbReference type="GO" id="GO:0019629">
    <property type="term" value="P:propionate catabolic process, 2-methylcitrate cycle"/>
    <property type="evidence" value="ECO:0007669"/>
    <property type="project" value="InterPro"/>
</dbReference>
<dbReference type="PANTHER" id="PTHR43709:SF2">
    <property type="entry name" value="DUF453 DOMAIN PROTEIN (AFU_ORTHOLOGUE AFUA_6G00360)"/>
    <property type="match status" value="1"/>
</dbReference>
<dbReference type="PANTHER" id="PTHR43709">
    <property type="entry name" value="ACONITATE ISOMERASE-RELATED"/>
    <property type="match status" value="1"/>
</dbReference>
<name>A0A7V7V205_9BACI</name>
<evidence type="ECO:0000256" key="2">
    <source>
        <dbReference type="ARBA" id="ARBA00023235"/>
    </source>
</evidence>
<evidence type="ECO:0000256" key="1">
    <source>
        <dbReference type="ARBA" id="ARBA00007673"/>
    </source>
</evidence>
<accession>A0A7V7V205</accession>
<dbReference type="GO" id="GO:0016853">
    <property type="term" value="F:isomerase activity"/>
    <property type="evidence" value="ECO:0007669"/>
    <property type="project" value="UniProtKB-KW"/>
</dbReference>
<dbReference type="NCBIfam" id="TIGR02334">
    <property type="entry name" value="prpF"/>
    <property type="match status" value="1"/>
</dbReference>
<dbReference type="EMBL" id="WBOT01000001">
    <property type="protein sequence ID" value="KAB2335942.1"/>
    <property type="molecule type" value="Genomic_DNA"/>
</dbReference>
<organism evidence="3 4">
    <name type="scientific">Bacillus mesophilum</name>
    <dbReference type="NCBI Taxonomy" id="1071718"/>
    <lineage>
        <taxon>Bacteria</taxon>
        <taxon>Bacillati</taxon>
        <taxon>Bacillota</taxon>
        <taxon>Bacilli</taxon>
        <taxon>Bacillales</taxon>
        <taxon>Bacillaceae</taxon>
        <taxon>Bacillus</taxon>
    </lineage>
</organism>
<comment type="caution">
    <text evidence="3">The sequence shown here is derived from an EMBL/GenBank/DDBJ whole genome shotgun (WGS) entry which is preliminary data.</text>
</comment>
<evidence type="ECO:0000313" key="3">
    <source>
        <dbReference type="EMBL" id="KAB2335942.1"/>
    </source>
</evidence>
<dbReference type="InterPro" id="IPR007400">
    <property type="entry name" value="PrpF-like"/>
</dbReference>
<dbReference type="Proteomes" id="UP000441354">
    <property type="component" value="Unassembled WGS sequence"/>
</dbReference>
<gene>
    <name evidence="3" type="primary">prpF</name>
    <name evidence="3" type="ORF">F7732_04215</name>
</gene>
<proteinExistence type="inferred from homology"/>
<reference evidence="3 4" key="1">
    <citation type="journal article" date="2014" name="Arch. Microbiol.">
        <title>Bacillus mesophilum sp. nov., strain IITR-54T, a novel 4-chlorobiphenyl dechlorinating bacterium.</title>
        <authorList>
            <person name="Manickam N."/>
            <person name="Singh N.K."/>
            <person name="Bajaj A."/>
            <person name="Kumar R.M."/>
            <person name="Kaur G."/>
            <person name="Kaur N."/>
            <person name="Bala M."/>
            <person name="Kumar A."/>
            <person name="Mayilraj S."/>
        </authorList>
    </citation>
    <scope>NUCLEOTIDE SEQUENCE [LARGE SCALE GENOMIC DNA]</scope>
    <source>
        <strain evidence="3 4">IITR-54</strain>
    </source>
</reference>
<dbReference type="Pfam" id="PF04303">
    <property type="entry name" value="PrpF"/>
    <property type="match status" value="1"/>
</dbReference>
<evidence type="ECO:0000313" key="4">
    <source>
        <dbReference type="Proteomes" id="UP000441354"/>
    </source>
</evidence>
<keyword evidence="4" id="KW-1185">Reference proteome</keyword>
<dbReference type="OrthoDB" id="9779763at2"/>
<dbReference type="AlphaFoldDB" id="A0A7V7V205"/>
<dbReference type="Gene3D" id="3.10.310.10">
    <property type="entry name" value="Diaminopimelate Epimerase, Chain A, domain 1"/>
    <property type="match status" value="2"/>
</dbReference>
<keyword evidence="2 3" id="KW-0413">Isomerase</keyword>
<protein>
    <submittedName>
        <fullName evidence="3">2-methylaconitate cis-trans isomerase PrpF</fullName>
    </submittedName>
</protein>
<sequence>MQVSTSGKQVEIPAVYMRGGTSKGVFFLKENLPDDPNILDEVLLRCIGSPDPYGQQIDGMGGATSSTSKVVIISKSNRPGCDVNYRFGQVAIGKPLVDWSGNCGNLTSAVGPFAISKGLIDAPYNGIATVNIWQENIGKKIIAHVPVQNGEVQELGEFVLDGVAFPAAEIKLEFIEPGGSDGESGEGGCMLPTGNVIDRLQIPEIGEIEVTLLNAGNPAIFIAASSLGLTGKELQKDINENQELLTQLEMIRAHGAVAMGLGNSVEFISSHRQHTPKIAFFGEQADYKTSDGKEIQKEDIDILARILSMGKLHHAMTGTGAVAIATAASIPGTIVSNILGRTMSEIRFGHPSGSLVVGADSKQTEAGWSVRKVMMSRSARRIMEGSILVPLQK</sequence>
<dbReference type="InterPro" id="IPR012709">
    <property type="entry name" value="PrpF"/>
</dbReference>